<dbReference type="KEGG" id="mno:Mnod_2790"/>
<organism evidence="2 3">
    <name type="scientific">Methylobacterium nodulans (strain LMG 21967 / CNCM I-2342 / ORS 2060)</name>
    <dbReference type="NCBI Taxonomy" id="460265"/>
    <lineage>
        <taxon>Bacteria</taxon>
        <taxon>Pseudomonadati</taxon>
        <taxon>Pseudomonadota</taxon>
        <taxon>Alphaproteobacteria</taxon>
        <taxon>Hyphomicrobiales</taxon>
        <taxon>Methylobacteriaceae</taxon>
        <taxon>Methylobacterium</taxon>
    </lineage>
</organism>
<keyword evidence="3" id="KW-1185">Reference proteome</keyword>
<dbReference type="STRING" id="460265.Mnod_2790"/>
<gene>
    <name evidence="2" type="ordered locus">Mnod_2790</name>
</gene>
<protein>
    <submittedName>
        <fullName evidence="2">Uncharacterized protein</fullName>
    </submittedName>
</protein>
<dbReference type="EMBL" id="CP001349">
    <property type="protein sequence ID" value="ACL57742.1"/>
    <property type="molecule type" value="Genomic_DNA"/>
</dbReference>
<evidence type="ECO:0000313" key="2">
    <source>
        <dbReference type="EMBL" id="ACL57742.1"/>
    </source>
</evidence>
<name>B8IFK7_METNO</name>
<feature type="region of interest" description="Disordered" evidence="1">
    <location>
        <begin position="1"/>
        <end position="37"/>
    </location>
</feature>
<dbReference type="AlphaFoldDB" id="B8IFK7"/>
<sequence>MRRIGIPAAGVRRQAAASRHRRRSLLDQPGRDPAAAG</sequence>
<evidence type="ECO:0000313" key="3">
    <source>
        <dbReference type="Proteomes" id="UP000008207"/>
    </source>
</evidence>
<proteinExistence type="predicted"/>
<evidence type="ECO:0000256" key="1">
    <source>
        <dbReference type="SAM" id="MobiDB-lite"/>
    </source>
</evidence>
<dbReference type="Proteomes" id="UP000008207">
    <property type="component" value="Chromosome"/>
</dbReference>
<accession>B8IFK7</accession>
<dbReference type="HOGENOM" id="CLU_3345831_0_0_5"/>
<reference evidence="2 3" key="1">
    <citation type="submission" date="2009-01" db="EMBL/GenBank/DDBJ databases">
        <title>Complete sequence of chromosome of Methylobacterium nodulans ORS 2060.</title>
        <authorList>
            <consortium name="US DOE Joint Genome Institute"/>
            <person name="Lucas S."/>
            <person name="Copeland A."/>
            <person name="Lapidus A."/>
            <person name="Glavina del Rio T."/>
            <person name="Dalin E."/>
            <person name="Tice H."/>
            <person name="Bruce D."/>
            <person name="Goodwin L."/>
            <person name="Pitluck S."/>
            <person name="Sims D."/>
            <person name="Brettin T."/>
            <person name="Detter J.C."/>
            <person name="Han C."/>
            <person name="Larimer F."/>
            <person name="Land M."/>
            <person name="Hauser L."/>
            <person name="Kyrpides N."/>
            <person name="Ivanova N."/>
            <person name="Marx C.J."/>
            <person name="Richardson P."/>
        </authorList>
    </citation>
    <scope>NUCLEOTIDE SEQUENCE [LARGE SCALE GENOMIC DNA]</scope>
    <source>
        <strain evidence="3">LMG 21967 / CNCM I-2342 / ORS 2060</strain>
    </source>
</reference>